<dbReference type="EMBL" id="CP108133">
    <property type="protein sequence ID" value="WTP53366.1"/>
    <property type="molecule type" value="Genomic_DNA"/>
</dbReference>
<reference evidence="3" key="1">
    <citation type="submission" date="2022-10" db="EMBL/GenBank/DDBJ databases">
        <title>The complete genomes of actinobacterial strains from the NBC collection.</title>
        <authorList>
            <person name="Joergensen T.S."/>
            <person name="Alvarez Arevalo M."/>
            <person name="Sterndorff E.B."/>
            <person name="Faurdal D."/>
            <person name="Vuksanovic O."/>
            <person name="Mourched A.-S."/>
            <person name="Charusanti P."/>
            <person name="Shaw S."/>
            <person name="Blin K."/>
            <person name="Weber T."/>
        </authorList>
    </citation>
    <scope>NUCLEOTIDE SEQUENCE</scope>
    <source>
        <strain evidence="3">NBC_00189</strain>
    </source>
</reference>
<dbReference type="CDD" id="cd03450">
    <property type="entry name" value="NodN"/>
    <property type="match status" value="1"/>
</dbReference>
<keyword evidence="4" id="KW-1185">Reference proteome</keyword>
<dbReference type="InterPro" id="IPR002539">
    <property type="entry name" value="MaoC-like_dom"/>
</dbReference>
<evidence type="ECO:0000313" key="4">
    <source>
        <dbReference type="Proteomes" id="UP001432166"/>
    </source>
</evidence>
<evidence type="ECO:0000313" key="3">
    <source>
        <dbReference type="EMBL" id="WTP53366.1"/>
    </source>
</evidence>
<organism evidence="3 4">
    <name type="scientific">Streptomyces tauricus</name>
    <dbReference type="NCBI Taxonomy" id="68274"/>
    <lineage>
        <taxon>Bacteria</taxon>
        <taxon>Bacillati</taxon>
        <taxon>Actinomycetota</taxon>
        <taxon>Actinomycetes</taxon>
        <taxon>Kitasatosporales</taxon>
        <taxon>Streptomycetaceae</taxon>
        <taxon>Streptomyces</taxon>
        <taxon>Streptomyces aurantiacus group</taxon>
    </lineage>
</organism>
<dbReference type="Proteomes" id="UP001432166">
    <property type="component" value="Chromosome"/>
</dbReference>
<dbReference type="InterPro" id="IPR029069">
    <property type="entry name" value="HotDog_dom_sf"/>
</dbReference>
<feature type="domain" description="MaoC-like" evidence="2">
    <location>
        <begin position="11"/>
        <end position="127"/>
    </location>
</feature>
<evidence type="ECO:0000256" key="1">
    <source>
        <dbReference type="ARBA" id="ARBA00005254"/>
    </source>
</evidence>
<dbReference type="SUPFAM" id="SSF54637">
    <property type="entry name" value="Thioesterase/thiol ester dehydrase-isomerase"/>
    <property type="match status" value="1"/>
</dbReference>
<gene>
    <name evidence="3" type="ORF">OG288_36655</name>
</gene>
<sequence>MKVFSSIGELENAVGTHLGHSDWRTVTQHQIDTFAEITGDAQWIHVDTERAARGPYGTTIAHGYLTLSLVSALSWEVYQVEGFRMSVNYGADRLRFPAPVPAGSRVRAGVEIVSVTPGDVGYRVVARITVEVEGGAKPASVVDSVSLLVP</sequence>
<evidence type="ECO:0000259" key="2">
    <source>
        <dbReference type="Pfam" id="PF01575"/>
    </source>
</evidence>
<proteinExistence type="inferred from homology"/>
<dbReference type="InterPro" id="IPR039375">
    <property type="entry name" value="NodN-like"/>
</dbReference>
<comment type="similarity">
    <text evidence="1">Belongs to the enoyl-CoA hydratase/isomerase family.</text>
</comment>
<accession>A0ABZ1JSR4</accession>
<protein>
    <submittedName>
        <fullName evidence="3">MaoC family dehydratase</fullName>
    </submittedName>
</protein>
<dbReference type="RefSeq" id="WP_328939157.1">
    <property type="nucleotide sequence ID" value="NZ_CP108133.1"/>
</dbReference>
<dbReference type="PANTHER" id="PTHR42993:SF1">
    <property type="entry name" value="MAOC-LIKE DEHYDRATASE DOMAIN-CONTAINING PROTEIN"/>
    <property type="match status" value="1"/>
</dbReference>
<dbReference type="Gene3D" id="3.10.129.10">
    <property type="entry name" value="Hotdog Thioesterase"/>
    <property type="match status" value="1"/>
</dbReference>
<dbReference type="PANTHER" id="PTHR42993">
    <property type="entry name" value="MAOC-LIKE DEHYDRATASE DOMAIN-CONTAINING PROTEIN"/>
    <property type="match status" value="1"/>
</dbReference>
<name>A0ABZ1JSR4_9ACTN</name>
<dbReference type="Pfam" id="PF01575">
    <property type="entry name" value="MaoC_dehydratas"/>
    <property type="match status" value="1"/>
</dbReference>